<evidence type="ECO:0000256" key="4">
    <source>
        <dbReference type="ARBA" id="ARBA00022499"/>
    </source>
</evidence>
<keyword evidence="6" id="KW-0645">Protease</keyword>
<evidence type="ECO:0000256" key="16">
    <source>
        <dbReference type="PIRSR" id="PIRSR037217-2"/>
    </source>
</evidence>
<feature type="binding site" evidence="16">
    <location>
        <position position="180"/>
    </location>
    <ligand>
        <name>Zn(2+)</name>
        <dbReference type="ChEBI" id="CHEBI:29105"/>
        <label>2</label>
    </ligand>
</feature>
<keyword evidence="11" id="KW-0832">Ubl conjugation</keyword>
<dbReference type="FunCoup" id="A0A1E5RI92">
    <property type="interactions" value="44"/>
</dbReference>
<evidence type="ECO:0000256" key="3">
    <source>
        <dbReference type="ARBA" id="ARBA00006247"/>
    </source>
</evidence>
<evidence type="ECO:0000256" key="8">
    <source>
        <dbReference type="ARBA" id="ARBA00022723"/>
    </source>
</evidence>
<keyword evidence="14" id="KW-0325">Glycoprotein</keyword>
<dbReference type="EMBL" id="LPNM01000006">
    <property type="protein sequence ID" value="OEJ86628.1"/>
    <property type="molecule type" value="Genomic_DNA"/>
</dbReference>
<comment type="subcellular location">
    <subcellularLocation>
        <location evidence="2">Membrane</location>
        <topology evidence="2">Single-pass membrane protein</topology>
    </subcellularLocation>
</comment>
<feature type="binding site" evidence="16">
    <location>
        <position position="563"/>
    </location>
    <ligand>
        <name>Zn(2+)</name>
        <dbReference type="ChEBI" id="CHEBI:29105"/>
        <label>1</label>
    </ligand>
</feature>
<dbReference type="OrthoDB" id="3064516at2759"/>
<evidence type="ECO:0000256" key="17">
    <source>
        <dbReference type="SAM" id="Phobius"/>
    </source>
</evidence>
<dbReference type="FunFam" id="3.40.630.10:FF:000098">
    <property type="entry name" value="Gly-Xaa carboxypeptidase"/>
    <property type="match status" value="1"/>
</dbReference>
<feature type="binding site" evidence="16">
    <location>
        <position position="280"/>
    </location>
    <ligand>
        <name>Zn(2+)</name>
        <dbReference type="ChEBI" id="CHEBI:29105"/>
        <label>2</label>
    </ligand>
</feature>
<keyword evidence="4" id="KW-1017">Isopeptide bond</keyword>
<organism evidence="19 20">
    <name type="scientific">Hanseniaspora osmophila</name>
    <dbReference type="NCBI Taxonomy" id="56408"/>
    <lineage>
        <taxon>Eukaryota</taxon>
        <taxon>Fungi</taxon>
        <taxon>Dikarya</taxon>
        <taxon>Ascomycota</taxon>
        <taxon>Saccharomycotina</taxon>
        <taxon>Saccharomycetes</taxon>
        <taxon>Saccharomycodales</taxon>
        <taxon>Saccharomycodaceae</taxon>
        <taxon>Hanseniaspora</taxon>
    </lineage>
</organism>
<evidence type="ECO:0000313" key="20">
    <source>
        <dbReference type="Proteomes" id="UP000095728"/>
    </source>
</evidence>
<dbReference type="CDD" id="cd05674">
    <property type="entry name" value="M20_yscS"/>
    <property type="match status" value="1"/>
</dbReference>
<evidence type="ECO:0000256" key="15">
    <source>
        <dbReference type="PIRSR" id="PIRSR037217-1"/>
    </source>
</evidence>
<feature type="active site" evidence="15">
    <location>
        <position position="182"/>
    </location>
</feature>
<evidence type="ECO:0000256" key="11">
    <source>
        <dbReference type="ARBA" id="ARBA00022843"/>
    </source>
</evidence>
<evidence type="ECO:0000256" key="14">
    <source>
        <dbReference type="ARBA" id="ARBA00023180"/>
    </source>
</evidence>
<keyword evidence="8 16" id="KW-0479">Metal-binding</keyword>
<evidence type="ECO:0000256" key="10">
    <source>
        <dbReference type="ARBA" id="ARBA00022833"/>
    </source>
</evidence>
<dbReference type="GO" id="GO:0016020">
    <property type="term" value="C:membrane"/>
    <property type="evidence" value="ECO:0007669"/>
    <property type="project" value="UniProtKB-SubCell"/>
</dbReference>
<feature type="binding site" evidence="16">
    <location>
        <position position="217"/>
    </location>
    <ligand>
        <name>Zn(2+)</name>
        <dbReference type="ChEBI" id="CHEBI:29105"/>
        <label>2</label>
    </ligand>
</feature>
<evidence type="ECO:0000256" key="12">
    <source>
        <dbReference type="ARBA" id="ARBA00022989"/>
    </source>
</evidence>
<evidence type="ECO:0000256" key="13">
    <source>
        <dbReference type="ARBA" id="ARBA00023136"/>
    </source>
</evidence>
<dbReference type="STRING" id="56408.A0A1E5RI92"/>
<keyword evidence="9" id="KW-0378">Hydrolase</keyword>
<dbReference type="GO" id="GO:0046872">
    <property type="term" value="F:metal ion binding"/>
    <property type="evidence" value="ECO:0007669"/>
    <property type="project" value="UniProtKB-KW"/>
</dbReference>
<sequence>MAIIYDTYPQEDKLVMSTKDTTNAGVRKIKPIWKKVFVLLTCMSFYFAYYNSFFSKNGMVSFCSMPSTTASSNCPMIKPLSPTFENSSVERILRDPEFKKEAIEKFSGAIKIDTEVQDVNPSPKKDRQYWSQFTKFQDYLKETFPLTFAHLELDIVNEFGMVLTWEGSNSDLKPMMLTAHQDVVPVNPSTVDQWTFPPYSGAYDKETDTVWGRGSFDCKNLLIGELQAVETLLQDGFKPTRTVLVIFGFDEESSGPHGAATLSKFLLEKYGSDGLYSIVDEGFGVVKVSEDIYMATPITGEKGHLNSLFEIKGHGGHSSSPPMSGHTNIGVAAKLISLLEDTPFEAAYTPENPVWNLLTCLSEHSTKFDSKTKDIIKKSATSPKYQKILLEFLLESQPFKELVRTSQAVDIIKGGVKSNALPEDVSFVVNHRIEVGSSVQETINHDLDAAQSIAEIYSYGLKYKDEFLIPETENGYIVYDYTSDLEPAPVSPHNNNAWEVFTQSIQETFENGVFANSDNDISFYVTESLATFNTDTKFYWDLTRNIYRFQAVVLPEDALKSFHSVNEHIAVKDHLSTIAFVYNYILNVNEYETSD</sequence>
<dbReference type="Proteomes" id="UP000095728">
    <property type="component" value="Unassembled WGS sequence"/>
</dbReference>
<dbReference type="InterPro" id="IPR011650">
    <property type="entry name" value="Peptidase_M20_dimer"/>
</dbReference>
<dbReference type="InterPro" id="IPR036264">
    <property type="entry name" value="Bact_exopeptidase_dim_dom"/>
</dbReference>
<name>A0A1E5RI92_9ASCO</name>
<feature type="binding site" evidence="16">
    <location>
        <position position="217"/>
    </location>
    <ligand>
        <name>Zn(2+)</name>
        <dbReference type="ChEBI" id="CHEBI:29105"/>
        <label>1</label>
    </ligand>
</feature>
<dbReference type="Pfam" id="PF07687">
    <property type="entry name" value="M20_dimer"/>
    <property type="match status" value="1"/>
</dbReference>
<dbReference type="SUPFAM" id="SSF53187">
    <property type="entry name" value="Zn-dependent exopeptidases"/>
    <property type="match status" value="1"/>
</dbReference>
<dbReference type="InParanoid" id="A0A1E5RI92"/>
<keyword evidence="12 17" id="KW-1133">Transmembrane helix</keyword>
<evidence type="ECO:0000256" key="6">
    <source>
        <dbReference type="ARBA" id="ARBA00022670"/>
    </source>
</evidence>
<dbReference type="PANTHER" id="PTHR45962:SF1">
    <property type="entry name" value="N-FATTY-ACYL-AMINO ACID SYNTHASE_HYDROLASE PM20D1"/>
    <property type="match status" value="1"/>
</dbReference>
<keyword evidence="5 19" id="KW-0121">Carboxypeptidase</keyword>
<dbReference type="GO" id="GO:0000328">
    <property type="term" value="C:fungal-type vacuole lumen"/>
    <property type="evidence" value="ECO:0007669"/>
    <property type="project" value="TreeGrafter"/>
</dbReference>
<feature type="binding site" evidence="16">
    <location>
        <position position="252"/>
    </location>
    <ligand>
        <name>Zn(2+)</name>
        <dbReference type="ChEBI" id="CHEBI:29105"/>
        <label>1</label>
    </ligand>
</feature>
<feature type="transmembrane region" description="Helical" evidence="17">
    <location>
        <begin position="36"/>
        <end position="54"/>
    </location>
</feature>
<keyword evidence="10 16" id="KW-0862">Zinc</keyword>
<dbReference type="PANTHER" id="PTHR45962">
    <property type="entry name" value="N-FATTY-ACYL-AMINO ACID SYNTHASE/HYDROLASE PM20D1"/>
    <property type="match status" value="1"/>
</dbReference>
<dbReference type="InterPro" id="IPR047177">
    <property type="entry name" value="Pept_M20A"/>
</dbReference>
<keyword evidence="13 17" id="KW-0472">Membrane</keyword>
<feature type="active site" description="Proton acceptor" evidence="15">
    <location>
        <position position="251"/>
    </location>
</feature>
<dbReference type="GO" id="GO:0051603">
    <property type="term" value="P:proteolysis involved in protein catabolic process"/>
    <property type="evidence" value="ECO:0007669"/>
    <property type="project" value="TreeGrafter"/>
</dbReference>
<dbReference type="AlphaFoldDB" id="A0A1E5RI92"/>
<dbReference type="PIRSF" id="PIRSF037217">
    <property type="entry name" value="Carboxypeptidase_S"/>
    <property type="match status" value="1"/>
</dbReference>
<dbReference type="Gene3D" id="3.30.70.360">
    <property type="match status" value="1"/>
</dbReference>
<gene>
    <name evidence="19" type="ORF">AWRI3579_g1503</name>
</gene>
<dbReference type="InterPro" id="IPR002933">
    <property type="entry name" value="Peptidase_M20"/>
</dbReference>
<dbReference type="SUPFAM" id="SSF55031">
    <property type="entry name" value="Bacterial exopeptidase dimerisation domain"/>
    <property type="match status" value="1"/>
</dbReference>
<keyword evidence="7 17" id="KW-0812">Transmembrane</keyword>
<evidence type="ECO:0000259" key="18">
    <source>
        <dbReference type="Pfam" id="PF07687"/>
    </source>
</evidence>
<evidence type="ECO:0000313" key="19">
    <source>
        <dbReference type="EMBL" id="OEJ86628.1"/>
    </source>
</evidence>
<dbReference type="InterPro" id="IPR017141">
    <property type="entry name" value="Pept_M20_carboxypep"/>
</dbReference>
<dbReference type="GO" id="GO:0004181">
    <property type="term" value="F:metallocarboxypeptidase activity"/>
    <property type="evidence" value="ECO:0007669"/>
    <property type="project" value="InterPro"/>
</dbReference>
<comment type="similarity">
    <text evidence="3">Belongs to the peptidase M20A family.</text>
</comment>
<comment type="cofactor">
    <cofactor evidence="1">
        <name>Zn(2+)</name>
        <dbReference type="ChEBI" id="CHEBI:29105"/>
    </cofactor>
</comment>
<evidence type="ECO:0000256" key="1">
    <source>
        <dbReference type="ARBA" id="ARBA00001947"/>
    </source>
</evidence>
<evidence type="ECO:0000256" key="2">
    <source>
        <dbReference type="ARBA" id="ARBA00004167"/>
    </source>
</evidence>
<evidence type="ECO:0000256" key="9">
    <source>
        <dbReference type="ARBA" id="ARBA00022801"/>
    </source>
</evidence>
<accession>A0A1E5RI92</accession>
<dbReference type="Gene3D" id="3.40.630.10">
    <property type="entry name" value="Zn peptidases"/>
    <property type="match status" value="1"/>
</dbReference>
<dbReference type="Pfam" id="PF01546">
    <property type="entry name" value="Peptidase_M20"/>
    <property type="match status" value="1"/>
</dbReference>
<feature type="domain" description="Peptidase M20 dimerisation" evidence="18">
    <location>
        <begin position="299"/>
        <end position="444"/>
    </location>
</feature>
<evidence type="ECO:0000256" key="5">
    <source>
        <dbReference type="ARBA" id="ARBA00022645"/>
    </source>
</evidence>
<protein>
    <submittedName>
        <fullName evidence="19">Carboxypeptidase S</fullName>
    </submittedName>
</protein>
<comment type="caution">
    <text evidence="19">The sequence shown here is derived from an EMBL/GenBank/DDBJ whole genome shotgun (WGS) entry which is preliminary data.</text>
</comment>
<proteinExistence type="inferred from homology"/>
<keyword evidence="20" id="KW-1185">Reference proteome</keyword>
<evidence type="ECO:0000256" key="7">
    <source>
        <dbReference type="ARBA" id="ARBA00022692"/>
    </source>
</evidence>
<reference evidence="20" key="1">
    <citation type="journal article" date="2016" name="Genome Announc.">
        <title>Genome sequences of three species of Hanseniaspora isolated from spontaneous wine fermentations.</title>
        <authorList>
            <person name="Sternes P.R."/>
            <person name="Lee D."/>
            <person name="Kutyna D.R."/>
            <person name="Borneman A.R."/>
        </authorList>
    </citation>
    <scope>NUCLEOTIDE SEQUENCE [LARGE SCALE GENOMIC DNA]</scope>
    <source>
        <strain evidence="20">AWRI3579</strain>
    </source>
</reference>